<keyword evidence="1" id="KW-0472">Membrane</keyword>
<accession>A0A1G6Z2F0</accession>
<gene>
    <name evidence="2" type="ORF">SAMN05216337_1017161</name>
</gene>
<protein>
    <submittedName>
        <fullName evidence="2">Uncharacterized protein</fullName>
    </submittedName>
</protein>
<reference evidence="2 3" key="1">
    <citation type="submission" date="2016-10" db="EMBL/GenBank/DDBJ databases">
        <authorList>
            <person name="de Groot N.N."/>
        </authorList>
    </citation>
    <scope>NUCLEOTIDE SEQUENCE [LARGE SCALE GENOMIC DNA]</scope>
    <source>
        <strain evidence="2 3">R5</strain>
    </source>
</reference>
<keyword evidence="1" id="KW-1133">Transmembrane helix</keyword>
<evidence type="ECO:0000256" key="1">
    <source>
        <dbReference type="SAM" id="Phobius"/>
    </source>
</evidence>
<proteinExistence type="predicted"/>
<evidence type="ECO:0000313" key="2">
    <source>
        <dbReference type="EMBL" id="SDD95996.1"/>
    </source>
</evidence>
<keyword evidence="1" id="KW-0812">Transmembrane</keyword>
<feature type="transmembrane region" description="Helical" evidence="1">
    <location>
        <begin position="36"/>
        <end position="55"/>
    </location>
</feature>
<sequence>MTKGLLSLLVSALVLLAGWAVETAVDRYRPELGVGWRFLILFVLAIAAMALAVSVT</sequence>
<dbReference type="RefSeq" id="WP_176936967.1">
    <property type="nucleotide sequence ID" value="NZ_FMZW01000017.1"/>
</dbReference>
<organism evidence="2 3">
    <name type="scientific">Bradyrhizobium brasilense</name>
    <dbReference type="NCBI Taxonomy" id="1419277"/>
    <lineage>
        <taxon>Bacteria</taxon>
        <taxon>Pseudomonadati</taxon>
        <taxon>Pseudomonadota</taxon>
        <taxon>Alphaproteobacteria</taxon>
        <taxon>Hyphomicrobiales</taxon>
        <taxon>Nitrobacteraceae</taxon>
        <taxon>Bradyrhizobium</taxon>
    </lineage>
</organism>
<dbReference type="EMBL" id="FMZW01000017">
    <property type="protein sequence ID" value="SDD95996.1"/>
    <property type="molecule type" value="Genomic_DNA"/>
</dbReference>
<name>A0A1G6Z2F0_9BRAD</name>
<dbReference type="Proteomes" id="UP000199245">
    <property type="component" value="Unassembled WGS sequence"/>
</dbReference>
<evidence type="ECO:0000313" key="3">
    <source>
        <dbReference type="Proteomes" id="UP000199245"/>
    </source>
</evidence>
<dbReference type="AlphaFoldDB" id="A0A1G6Z2F0"/>